<accession>A0A7I7Q701</accession>
<dbReference type="AlphaFoldDB" id="A0A7I7Q701"/>
<organism evidence="1 2">
    <name type="scientific">Mycobacterium stomatepiae</name>
    <dbReference type="NCBI Taxonomy" id="470076"/>
    <lineage>
        <taxon>Bacteria</taxon>
        <taxon>Bacillati</taxon>
        <taxon>Actinomycetota</taxon>
        <taxon>Actinomycetes</taxon>
        <taxon>Mycobacteriales</taxon>
        <taxon>Mycobacteriaceae</taxon>
        <taxon>Mycobacterium</taxon>
        <taxon>Mycobacterium simiae complex</taxon>
    </lineage>
</organism>
<reference evidence="1 2" key="1">
    <citation type="journal article" date="2019" name="Emerg. Microbes Infect.">
        <title>Comprehensive subspecies identification of 175 nontuberculous mycobacteria species based on 7547 genomic profiles.</title>
        <authorList>
            <person name="Matsumoto Y."/>
            <person name="Kinjo T."/>
            <person name="Motooka D."/>
            <person name="Nabeya D."/>
            <person name="Jung N."/>
            <person name="Uechi K."/>
            <person name="Horii T."/>
            <person name="Iida T."/>
            <person name="Fujita J."/>
            <person name="Nakamura S."/>
        </authorList>
    </citation>
    <scope>NUCLEOTIDE SEQUENCE [LARGE SCALE GENOMIC DNA]</scope>
    <source>
        <strain evidence="1 2">JCM 17783</strain>
    </source>
</reference>
<evidence type="ECO:0000313" key="2">
    <source>
        <dbReference type="Proteomes" id="UP000467130"/>
    </source>
</evidence>
<evidence type="ECO:0000313" key="1">
    <source>
        <dbReference type="EMBL" id="BBY22135.1"/>
    </source>
</evidence>
<protein>
    <submittedName>
        <fullName evidence="1">Uncharacterized protein</fullName>
    </submittedName>
</protein>
<sequence>MRVAAQLTPYVAMRARRVQIGDWSAQQGVGVFGLGCDVSIATDKARVRNTIDVKEHQELGGPAQSRSSTGVAALRNWYGLADIQLKDCCCPALLGDDPTDAWIAERNHDMQVGGLGAPCQPSDLTL</sequence>
<proteinExistence type="predicted"/>
<gene>
    <name evidence="1" type="ORF">MSTO_23400</name>
</gene>
<keyword evidence="2" id="KW-1185">Reference proteome</keyword>
<dbReference type="KEGG" id="msto:MSTO_23400"/>
<dbReference type="EMBL" id="AP022587">
    <property type="protein sequence ID" value="BBY22135.1"/>
    <property type="molecule type" value="Genomic_DNA"/>
</dbReference>
<name>A0A7I7Q701_9MYCO</name>
<dbReference type="Proteomes" id="UP000467130">
    <property type="component" value="Chromosome"/>
</dbReference>